<dbReference type="Pfam" id="PF00107">
    <property type="entry name" value="ADH_zinc_N"/>
    <property type="match status" value="1"/>
</dbReference>
<dbReference type="EMBL" id="LAZR01048879">
    <property type="protein sequence ID" value="KKK90930.1"/>
    <property type="molecule type" value="Genomic_DNA"/>
</dbReference>
<evidence type="ECO:0000313" key="5">
    <source>
        <dbReference type="EMBL" id="KKK90930.1"/>
    </source>
</evidence>
<dbReference type="InterPro" id="IPR013149">
    <property type="entry name" value="ADH-like_C"/>
</dbReference>
<dbReference type="InterPro" id="IPR011032">
    <property type="entry name" value="GroES-like_sf"/>
</dbReference>
<dbReference type="Gene3D" id="3.40.50.720">
    <property type="entry name" value="NAD(P)-binding Rossmann-like Domain"/>
    <property type="match status" value="1"/>
</dbReference>
<keyword evidence="3" id="KW-0560">Oxidoreductase</keyword>
<dbReference type="AlphaFoldDB" id="A0A0F8ZYI2"/>
<gene>
    <name evidence="5" type="ORF">LCGC14_2718050</name>
</gene>
<accession>A0A0F8ZYI2</accession>
<dbReference type="PROSITE" id="PS00059">
    <property type="entry name" value="ADH_ZINC"/>
    <property type="match status" value="1"/>
</dbReference>
<name>A0A0F8ZYI2_9ZZZZ</name>
<comment type="caution">
    <text evidence="5">The sequence shown here is derived from an EMBL/GenBank/DDBJ whole genome shotgun (WGS) entry which is preliminary data.</text>
</comment>
<dbReference type="PANTHER" id="PTHR43401:SF2">
    <property type="entry name" value="L-THREONINE 3-DEHYDROGENASE"/>
    <property type="match status" value="1"/>
</dbReference>
<dbReference type="InterPro" id="IPR020843">
    <property type="entry name" value="ER"/>
</dbReference>
<organism evidence="5">
    <name type="scientific">marine sediment metagenome</name>
    <dbReference type="NCBI Taxonomy" id="412755"/>
    <lineage>
        <taxon>unclassified sequences</taxon>
        <taxon>metagenomes</taxon>
        <taxon>ecological metagenomes</taxon>
    </lineage>
</organism>
<feature type="non-terminal residue" evidence="5">
    <location>
        <position position="1"/>
    </location>
</feature>
<dbReference type="Gene3D" id="3.90.180.10">
    <property type="entry name" value="Medium-chain alcohol dehydrogenases, catalytic domain"/>
    <property type="match status" value="1"/>
</dbReference>
<proteinExistence type="predicted"/>
<dbReference type="SUPFAM" id="SSF51735">
    <property type="entry name" value="NAD(P)-binding Rossmann-fold domains"/>
    <property type="match status" value="1"/>
</dbReference>
<keyword evidence="1" id="KW-0479">Metal-binding</keyword>
<evidence type="ECO:0000256" key="3">
    <source>
        <dbReference type="ARBA" id="ARBA00023002"/>
    </source>
</evidence>
<dbReference type="GO" id="GO:0016491">
    <property type="term" value="F:oxidoreductase activity"/>
    <property type="evidence" value="ECO:0007669"/>
    <property type="project" value="UniProtKB-KW"/>
</dbReference>
<dbReference type="InterPro" id="IPR002328">
    <property type="entry name" value="ADH_Zn_CS"/>
</dbReference>
<feature type="domain" description="Enoyl reductase (ER)" evidence="4">
    <location>
        <begin position="2"/>
        <end position="357"/>
    </location>
</feature>
<dbReference type="PANTHER" id="PTHR43401">
    <property type="entry name" value="L-THREONINE 3-DEHYDROGENASE"/>
    <property type="match status" value="1"/>
</dbReference>
<dbReference type="GO" id="GO:0008270">
    <property type="term" value="F:zinc ion binding"/>
    <property type="evidence" value="ECO:0007669"/>
    <property type="project" value="InterPro"/>
</dbReference>
<sequence length="361" mass="39068">KGTFVLGDYEVPDPAPGSVLMKIELCGVCGTDVHTWQSEVETFEYPVSLGHEIVGTVEALGKGVATDYIGKPLKEGDRIGVIPAIHCHKCYFCTIAKTPEKCIDWKTYGTWPNADKKPYFTGGYGDYLYIHDPNSVFVKMDASPERGVFLEPMAIVVHSMLHAKIEPGDTVVVNGAGPIGLLTVGHAKIAGASKVIAIGRKNRLRLGLAEKMGADVTVCHTDVPEQKDRADFVFENSLNGYGADVVINTVGTAAGFAQSLDYVRDSGTVVEVGNFVDSGTMEFNPCKHLLEKGIKLIGSFDNEAEHYVRGLPIIADERLPLLDIITHTIPMGRLQESLTAIKDGTKLDGKEIVKIVLDPTL</sequence>
<evidence type="ECO:0000256" key="1">
    <source>
        <dbReference type="ARBA" id="ARBA00022723"/>
    </source>
</evidence>
<dbReference type="SMART" id="SM00829">
    <property type="entry name" value="PKS_ER"/>
    <property type="match status" value="1"/>
</dbReference>
<reference evidence="5" key="1">
    <citation type="journal article" date="2015" name="Nature">
        <title>Complex archaea that bridge the gap between prokaryotes and eukaryotes.</title>
        <authorList>
            <person name="Spang A."/>
            <person name="Saw J.H."/>
            <person name="Jorgensen S.L."/>
            <person name="Zaremba-Niedzwiedzka K."/>
            <person name="Martijn J."/>
            <person name="Lind A.E."/>
            <person name="van Eijk R."/>
            <person name="Schleper C."/>
            <person name="Guy L."/>
            <person name="Ettema T.J."/>
        </authorList>
    </citation>
    <scope>NUCLEOTIDE SEQUENCE</scope>
</reference>
<dbReference type="Pfam" id="PF08240">
    <property type="entry name" value="ADH_N"/>
    <property type="match status" value="1"/>
</dbReference>
<protein>
    <recommendedName>
        <fullName evidence="4">Enoyl reductase (ER) domain-containing protein</fullName>
    </recommendedName>
</protein>
<evidence type="ECO:0000256" key="2">
    <source>
        <dbReference type="ARBA" id="ARBA00022833"/>
    </source>
</evidence>
<keyword evidence="2" id="KW-0862">Zinc</keyword>
<dbReference type="InterPro" id="IPR013154">
    <property type="entry name" value="ADH-like_N"/>
</dbReference>
<evidence type="ECO:0000259" key="4">
    <source>
        <dbReference type="SMART" id="SM00829"/>
    </source>
</evidence>
<dbReference type="InterPro" id="IPR050129">
    <property type="entry name" value="Zn_alcohol_dh"/>
</dbReference>
<dbReference type="InterPro" id="IPR036291">
    <property type="entry name" value="NAD(P)-bd_dom_sf"/>
</dbReference>
<dbReference type="SUPFAM" id="SSF50129">
    <property type="entry name" value="GroES-like"/>
    <property type="match status" value="1"/>
</dbReference>